<evidence type="ECO:0000256" key="3">
    <source>
        <dbReference type="SAM" id="Phobius"/>
    </source>
</evidence>
<dbReference type="PANTHER" id="PTHR11328:SF28">
    <property type="entry name" value="MAJOR FACILITATOR SUPERFAMILY DOMAIN-CONTAINING PROTEIN 12"/>
    <property type="match status" value="1"/>
</dbReference>
<keyword evidence="3" id="KW-0472">Membrane</keyword>
<organism evidence="4 5">
    <name type="scientific">Blomia tropicalis</name>
    <name type="common">Mite</name>
    <dbReference type="NCBI Taxonomy" id="40697"/>
    <lineage>
        <taxon>Eukaryota</taxon>
        <taxon>Metazoa</taxon>
        <taxon>Ecdysozoa</taxon>
        <taxon>Arthropoda</taxon>
        <taxon>Chelicerata</taxon>
        <taxon>Arachnida</taxon>
        <taxon>Acari</taxon>
        <taxon>Acariformes</taxon>
        <taxon>Sarcoptiformes</taxon>
        <taxon>Astigmata</taxon>
        <taxon>Glycyphagoidea</taxon>
        <taxon>Echimyopodidae</taxon>
        <taxon>Blomia</taxon>
    </lineage>
</organism>
<dbReference type="InterPro" id="IPR039672">
    <property type="entry name" value="MFS_2"/>
</dbReference>
<dbReference type="PANTHER" id="PTHR11328">
    <property type="entry name" value="MAJOR FACILITATOR SUPERFAMILY DOMAIN-CONTAINING PROTEIN"/>
    <property type="match status" value="1"/>
</dbReference>
<dbReference type="SUPFAM" id="SSF103473">
    <property type="entry name" value="MFS general substrate transporter"/>
    <property type="match status" value="1"/>
</dbReference>
<feature type="compositionally biased region" description="Polar residues" evidence="2">
    <location>
        <begin position="7"/>
        <end position="20"/>
    </location>
</feature>
<feature type="transmembrane region" description="Helical" evidence="3">
    <location>
        <begin position="69"/>
        <end position="88"/>
    </location>
</feature>
<protein>
    <recommendedName>
        <fullName evidence="6">Major facilitator superfamily domain-containing protein 12-like</fullName>
    </recommendedName>
</protein>
<feature type="transmembrane region" description="Helical" evidence="3">
    <location>
        <begin position="487"/>
        <end position="508"/>
    </location>
</feature>
<dbReference type="EMBL" id="JAPWDV010000004">
    <property type="protein sequence ID" value="KAJ6215864.1"/>
    <property type="molecule type" value="Genomic_DNA"/>
</dbReference>
<dbReference type="Proteomes" id="UP001142055">
    <property type="component" value="Chromosome 4"/>
</dbReference>
<feature type="transmembrane region" description="Helical" evidence="3">
    <location>
        <begin position="141"/>
        <end position="158"/>
    </location>
</feature>
<feature type="transmembrane region" description="Helical" evidence="3">
    <location>
        <begin position="559"/>
        <end position="583"/>
    </location>
</feature>
<reference evidence="4" key="1">
    <citation type="submission" date="2022-12" db="EMBL/GenBank/DDBJ databases">
        <title>Genome assemblies of Blomia tropicalis.</title>
        <authorList>
            <person name="Cui Y."/>
        </authorList>
    </citation>
    <scope>NUCLEOTIDE SEQUENCE</scope>
    <source>
        <tissue evidence="4">Adult mites</tissue>
    </source>
</reference>
<dbReference type="AlphaFoldDB" id="A0A9Q0LYM2"/>
<feature type="transmembrane region" description="Helical" evidence="3">
    <location>
        <begin position="100"/>
        <end position="120"/>
    </location>
</feature>
<dbReference type="GO" id="GO:0008643">
    <property type="term" value="P:carbohydrate transport"/>
    <property type="evidence" value="ECO:0007669"/>
    <property type="project" value="InterPro"/>
</dbReference>
<proteinExistence type="inferred from homology"/>
<dbReference type="OMA" id="WHGMGCL"/>
<gene>
    <name evidence="4" type="ORF">RDWZM_010364</name>
</gene>
<feature type="transmembrane region" description="Helical" evidence="3">
    <location>
        <begin position="457"/>
        <end position="475"/>
    </location>
</feature>
<evidence type="ECO:0008006" key="6">
    <source>
        <dbReference type="Google" id="ProtNLM"/>
    </source>
</evidence>
<name>A0A9Q0LYM2_BLOTA</name>
<dbReference type="InterPro" id="IPR036259">
    <property type="entry name" value="MFS_trans_sf"/>
</dbReference>
<comment type="caution">
    <text evidence="4">The sequence shown here is derived from an EMBL/GenBank/DDBJ whole genome shotgun (WGS) entry which is preliminary data.</text>
</comment>
<dbReference type="GO" id="GO:0005886">
    <property type="term" value="C:plasma membrane"/>
    <property type="evidence" value="ECO:0007669"/>
    <property type="project" value="TreeGrafter"/>
</dbReference>
<accession>A0A9Q0LYM2</accession>
<keyword evidence="5" id="KW-1185">Reference proteome</keyword>
<evidence type="ECO:0000256" key="1">
    <source>
        <dbReference type="ARBA" id="ARBA00008335"/>
    </source>
</evidence>
<evidence type="ECO:0000256" key="2">
    <source>
        <dbReference type="SAM" id="MobiDB-lite"/>
    </source>
</evidence>
<evidence type="ECO:0000313" key="5">
    <source>
        <dbReference type="Proteomes" id="UP001142055"/>
    </source>
</evidence>
<dbReference type="Pfam" id="PF13347">
    <property type="entry name" value="MFS_2"/>
    <property type="match status" value="1"/>
</dbReference>
<sequence length="604" mass="67454">MDRRNSSSRLSPSTTITTLNEQEEPAVQTMPSTPSSSFPSRYSSRIFSISSIDFQLCTTPKPLSMKTKLGYSLGHVFNDMTVSIWFSYTLLFFQNRLPGGMAGILILLGQISDALASPVIGYISDRYAHRWPFNRFGRRKVWHMLGVACNLFIVPLVYNRCMLGDGQAQSIQFIYYSILVIIFQAAWAVTQVTHVALVNDLTDKQSERIELNSYRNAATMAANIMTFMITFFLLKNVSNDDDGSSVTSSMNSDDMIAFTPIREPKPSVIPLSKPKQLYVISKGDRVSTLARNSISSPSSSDILAHFGPQRSLERQESVESIRAASNILTRKLRNEIILNNGLSPRLSFSGSISSLPDMSQLANLATMASNDDDTNNVNNKSQWYHWLRSFCFWKFTIIYTAARMFINVSQVYMPIYLQQYLILSKETVAIIPLATYVTSFIFSFFTNGLTKHIGTKILILIGSAVGIATSLYIWFGKYGLIFRYYQIYAVAAMIGIAGTILLISSLSLNSDLIGNHLSSNAFVFAAMSLVDKTINGIVIGGLEQFKPETEIDHQTPIEYFQYVMVALTAIPSIIIILITFTILQTKYGRKIGKIDLNNAIMATL</sequence>
<dbReference type="Gene3D" id="1.20.1250.20">
    <property type="entry name" value="MFS general substrate transporter like domains"/>
    <property type="match status" value="2"/>
</dbReference>
<comment type="similarity">
    <text evidence="1">Belongs to the major facilitator superfamily.</text>
</comment>
<dbReference type="GO" id="GO:0015293">
    <property type="term" value="F:symporter activity"/>
    <property type="evidence" value="ECO:0007669"/>
    <property type="project" value="InterPro"/>
</dbReference>
<evidence type="ECO:0000313" key="4">
    <source>
        <dbReference type="EMBL" id="KAJ6215864.1"/>
    </source>
</evidence>
<feature type="transmembrane region" description="Helical" evidence="3">
    <location>
        <begin position="386"/>
        <end position="406"/>
    </location>
</feature>
<keyword evidence="3" id="KW-0812">Transmembrane</keyword>
<feature type="region of interest" description="Disordered" evidence="2">
    <location>
        <begin position="1"/>
        <end position="39"/>
    </location>
</feature>
<keyword evidence="3" id="KW-1133">Transmembrane helix</keyword>
<feature type="transmembrane region" description="Helical" evidence="3">
    <location>
        <begin position="427"/>
        <end position="445"/>
    </location>
</feature>
<feature type="transmembrane region" description="Helical" evidence="3">
    <location>
        <begin position="173"/>
        <end position="197"/>
    </location>
</feature>